<keyword evidence="3" id="KW-1185">Reference proteome</keyword>
<dbReference type="OrthoDB" id="9791537at2"/>
<dbReference type="PROSITE" id="PS50943">
    <property type="entry name" value="HTH_CROC1"/>
    <property type="match status" value="1"/>
</dbReference>
<dbReference type="Pfam" id="PF01381">
    <property type="entry name" value="HTH_3"/>
    <property type="match status" value="1"/>
</dbReference>
<protein>
    <submittedName>
        <fullName evidence="2">Helix-turn-helix</fullName>
    </submittedName>
</protein>
<dbReference type="RefSeq" id="WP_089657010.1">
    <property type="nucleotide sequence ID" value="NZ_FNGH01000002.1"/>
</dbReference>
<dbReference type="EMBL" id="FNGH01000002">
    <property type="protein sequence ID" value="SDL00034.1"/>
    <property type="molecule type" value="Genomic_DNA"/>
</dbReference>
<dbReference type="InterPro" id="IPR010982">
    <property type="entry name" value="Lambda_DNA-bd_dom_sf"/>
</dbReference>
<dbReference type="SMART" id="SM00530">
    <property type="entry name" value="HTH_XRE"/>
    <property type="match status" value="1"/>
</dbReference>
<dbReference type="GO" id="GO:0003677">
    <property type="term" value="F:DNA binding"/>
    <property type="evidence" value="ECO:0007669"/>
    <property type="project" value="InterPro"/>
</dbReference>
<dbReference type="CDD" id="cd00093">
    <property type="entry name" value="HTH_XRE"/>
    <property type="match status" value="1"/>
</dbReference>
<dbReference type="Proteomes" id="UP000199107">
    <property type="component" value="Unassembled WGS sequence"/>
</dbReference>
<feature type="domain" description="HTH cro/C1-type" evidence="1">
    <location>
        <begin position="8"/>
        <end position="63"/>
    </location>
</feature>
<evidence type="ECO:0000313" key="3">
    <source>
        <dbReference type="Proteomes" id="UP000199107"/>
    </source>
</evidence>
<dbReference type="STRING" id="48727.SAMN05192555_102143"/>
<organism evidence="2 3">
    <name type="scientific">Franzmannia pantelleriensis</name>
    <dbReference type="NCBI Taxonomy" id="48727"/>
    <lineage>
        <taxon>Bacteria</taxon>
        <taxon>Pseudomonadati</taxon>
        <taxon>Pseudomonadota</taxon>
        <taxon>Gammaproteobacteria</taxon>
        <taxon>Oceanospirillales</taxon>
        <taxon>Halomonadaceae</taxon>
        <taxon>Franzmannia</taxon>
    </lineage>
</organism>
<accession>A0A1G9GH82</accession>
<dbReference type="AlphaFoldDB" id="A0A1G9GH82"/>
<reference evidence="3" key="1">
    <citation type="submission" date="2016-10" db="EMBL/GenBank/DDBJ databases">
        <authorList>
            <person name="Varghese N."/>
            <person name="Submissions S."/>
        </authorList>
    </citation>
    <scope>NUCLEOTIDE SEQUENCE [LARGE SCALE GENOMIC DNA]</scope>
    <source>
        <strain evidence="3">AAP</strain>
    </source>
</reference>
<sequence length="195" mass="21052">MQALGPRIKQLRLEAGLNKAALARLVGVSDVTISYWESGAIRQIGHERLVALAGAFGCPLGELLSESAPDTARVFPLTATPPAPWQPHPRQHVSLPAELLGDANLGAECYLVTPGPGEQIDYLAAGDLAAITPVSTFQRAGLYLVEYQQQLLIRQLQQGPTGELLLLRDRQSPDEAAIADASLRLYGKIQARWRA</sequence>
<evidence type="ECO:0000259" key="1">
    <source>
        <dbReference type="PROSITE" id="PS50943"/>
    </source>
</evidence>
<name>A0A1G9GH82_9GAMM</name>
<dbReference type="Gene3D" id="1.10.260.40">
    <property type="entry name" value="lambda repressor-like DNA-binding domains"/>
    <property type="match status" value="1"/>
</dbReference>
<gene>
    <name evidence="2" type="ORF">SAMN05192555_102143</name>
</gene>
<dbReference type="InterPro" id="IPR001387">
    <property type="entry name" value="Cro/C1-type_HTH"/>
</dbReference>
<evidence type="ECO:0000313" key="2">
    <source>
        <dbReference type="EMBL" id="SDL00034.1"/>
    </source>
</evidence>
<dbReference type="SUPFAM" id="SSF47413">
    <property type="entry name" value="lambda repressor-like DNA-binding domains"/>
    <property type="match status" value="1"/>
</dbReference>
<proteinExistence type="predicted"/>